<dbReference type="FunFam" id="1.25.40.430:FF:000003">
    <property type="entry name" value="Checkpoint serine/threonine-protein kinase BUB1"/>
    <property type="match status" value="1"/>
</dbReference>
<dbReference type="PANTHER" id="PTHR14030">
    <property type="entry name" value="MITOTIC CHECKPOINT SERINE/THREONINE-PROTEIN KINASE BUB1"/>
    <property type="match status" value="1"/>
</dbReference>
<accession>A0A162IIR0</accession>
<dbReference type="InterPro" id="IPR015661">
    <property type="entry name" value="Bub1/Mad3"/>
</dbReference>
<dbReference type="InterPro" id="IPR008271">
    <property type="entry name" value="Ser/Thr_kinase_AS"/>
</dbReference>
<dbReference type="InterPro" id="IPR012572">
    <property type="entry name" value="Mad3/Bub1_II"/>
</dbReference>
<keyword evidence="9" id="KW-1185">Reference proteome</keyword>
<keyword evidence="8" id="KW-0418">Kinase</keyword>
<dbReference type="OrthoDB" id="248495at2759"/>
<dbReference type="SUPFAM" id="SSF56112">
    <property type="entry name" value="Protein kinase-like (PK-like)"/>
    <property type="match status" value="1"/>
</dbReference>
<keyword evidence="8" id="KW-0808">Transferase</keyword>
<feature type="compositionally biased region" description="Polar residues" evidence="5">
    <location>
        <begin position="239"/>
        <end position="258"/>
    </location>
</feature>
<keyword evidence="8" id="KW-0723">Serine/threonine-protein kinase</keyword>
<feature type="region of interest" description="Disordered" evidence="5">
    <location>
        <begin position="238"/>
        <end position="261"/>
    </location>
</feature>
<dbReference type="InterPro" id="IPR013212">
    <property type="entry name" value="Mad3/Bub1_I"/>
</dbReference>
<dbReference type="Proteomes" id="UP000078544">
    <property type="component" value="Unassembled WGS sequence"/>
</dbReference>
<comment type="caution">
    <text evidence="8">The sequence shown here is derived from an EMBL/GenBank/DDBJ whole genome shotgun (WGS) entry which is preliminary data.</text>
</comment>
<evidence type="ECO:0000259" key="6">
    <source>
        <dbReference type="PROSITE" id="PS50011"/>
    </source>
</evidence>
<feature type="domain" description="Protein kinase" evidence="6">
    <location>
        <begin position="818"/>
        <end position="1123"/>
    </location>
</feature>
<gene>
    <name evidence="8" type="ORF">AAL_04953</name>
</gene>
<dbReference type="PROSITE" id="PS50011">
    <property type="entry name" value="PROTEIN_KINASE_DOM"/>
    <property type="match status" value="1"/>
</dbReference>
<dbReference type="Gene3D" id="1.25.40.430">
    <property type="match status" value="1"/>
</dbReference>
<dbReference type="GO" id="GO:0005524">
    <property type="term" value="F:ATP binding"/>
    <property type="evidence" value="ECO:0007669"/>
    <property type="project" value="InterPro"/>
</dbReference>
<evidence type="ECO:0000313" key="9">
    <source>
        <dbReference type="Proteomes" id="UP000078544"/>
    </source>
</evidence>
<protein>
    <submittedName>
        <fullName evidence="8">Mitotic checkpoint serine/threonine protein kinase, Bub1</fullName>
    </submittedName>
</protein>
<dbReference type="PANTHER" id="PTHR14030:SF4">
    <property type="entry name" value="BUB1 KINASE, ISOFORM A-RELATED"/>
    <property type="match status" value="1"/>
</dbReference>
<dbReference type="GO" id="GO:0005634">
    <property type="term" value="C:nucleus"/>
    <property type="evidence" value="ECO:0007669"/>
    <property type="project" value="TreeGrafter"/>
</dbReference>
<dbReference type="SMART" id="SM00777">
    <property type="entry name" value="Mad3_BUB1_I"/>
    <property type="match status" value="1"/>
</dbReference>
<dbReference type="GO" id="GO:0004674">
    <property type="term" value="F:protein serine/threonine kinase activity"/>
    <property type="evidence" value="ECO:0007669"/>
    <property type="project" value="UniProtKB-KW"/>
</dbReference>
<feature type="region of interest" description="Disordered" evidence="5">
    <location>
        <begin position="274"/>
        <end position="294"/>
    </location>
</feature>
<dbReference type="GO" id="GO:0032991">
    <property type="term" value="C:protein-containing complex"/>
    <property type="evidence" value="ECO:0007669"/>
    <property type="project" value="UniProtKB-ARBA"/>
</dbReference>
<dbReference type="GO" id="GO:0051754">
    <property type="term" value="P:meiotic sister chromatid cohesion, centromeric"/>
    <property type="evidence" value="ECO:0007669"/>
    <property type="project" value="TreeGrafter"/>
</dbReference>
<dbReference type="Pfam" id="PF08171">
    <property type="entry name" value="Mad3_BUB1_II"/>
    <property type="match status" value="1"/>
</dbReference>
<dbReference type="InterPro" id="IPR000719">
    <property type="entry name" value="Prot_kinase_dom"/>
</dbReference>
<dbReference type="InterPro" id="IPR011009">
    <property type="entry name" value="Kinase-like_dom_sf"/>
</dbReference>
<dbReference type="Gene3D" id="1.10.510.10">
    <property type="entry name" value="Transferase(Phosphotransferase) domain 1"/>
    <property type="match status" value="1"/>
</dbReference>
<dbReference type="AlphaFoldDB" id="A0A162IIR0"/>
<sequence>MASIGDLIDFNVIEGQKENIQPLPGGRSARKLAELYSPSPLRKLASPTAYNTQNVYECIRAEFEAEIQNLSESDDPLDVFDRYVRWTLDTFPSAQATPQSQLHTLLERATKEFITSAQYKNDPRYLRLWIHYIHFFSDSPRETYLFLSRHGIGEGLALFYEEYAAWLEGAARWSQAKEVFELGIERQSRPVQRLLRKYKSFEERLALQSIAATEPSSPALPAIRPALAVIADPFGSLRSADSQGQPQGQRQNNANSHNASRKVNSKLAIFSDASAKPAPLSSKKEDSKGWDTIGSLSNRRKENAMEPKPWVGSGLMMYKIAYRINQRLSQIKTPVVPSKSQVTVHPQTGKKEYIFVDLEAIYPSSKEDSSERSFEEVMAGQRGWLSQSWVEPAVDVVQISAATNSLRETDDTSQDLRDVLSVNRAALIFDENGELKEDTKPSVSKKMKKIMEVNETQTIKTKLDSPSGPRFRKQQAAEPTMTIHTRAATDDIYEIFNAPLGSTHGDEDAENDDYETDGDYTVEVESAGGTRQLYPVHENDEEVSADMKHFDGWEASPREDGIPDVREGSETGSTTINLLELKAVDSNNPRQEGSLRDISTADAESALVHEDESERITQTMFIPIPPEDYDPPTRPYRDPVEMANNRLPFMTPITERTECSIDVELERRDTLKTPCRRDILPNTTDEESDCDPLSSPLRDIMEEECPGPQDSLDLVPITGSTAKKVLASKSLPRKGPIIGDVQCNPVDEAIRGEILGNIHPPLSVYDGFHDYRDQAYELGGEIRRFSKALSKASKNCADRASPLPAPIMIEFSDAVRKYVVKRELGAGAFAPVYLVESICSQDEDNENHAPVFMGQGDFAVTRRSHVEALKMETPPSPWEFYIMRLAHSRLGPQHRAVASLSYAHELRLYRDEAFLFLSYHPHGTLLDVVNLFRAEPSGVMDEQLAMFFTVELMRTVESLHSKSILHGDLKADNCLLRLDTTSSDQPLSSQWNADGSGGWSARGVILIDFGRGIDMKAFVPDVEFIADWKTSAQDCAEMREGRPWTWQIDYHGLAGIIHCLLFGKYIETARRDQGGLGRTGRKYKIKENLKRYWQSDLWSDCFEMLLNPASFLESEDGRKMPLLRSMKDLRLRMEEWLGANCDRGIGLKSMMSKLESQVKLRRS</sequence>
<dbReference type="Pfam" id="PF00069">
    <property type="entry name" value="Pkinase"/>
    <property type="match status" value="1"/>
</dbReference>
<evidence type="ECO:0000256" key="3">
    <source>
        <dbReference type="ARBA" id="ARBA00022838"/>
    </source>
</evidence>
<comment type="subcellular location">
    <subcellularLocation>
        <location evidence="1">Chromosome</location>
        <location evidence="1">Centromere</location>
        <location evidence="1">Kinetochore</location>
    </subcellularLocation>
</comment>
<proteinExistence type="predicted"/>
<dbReference type="CDD" id="cd13981">
    <property type="entry name" value="STKc_Bub1_BubR1"/>
    <property type="match status" value="1"/>
</dbReference>
<evidence type="ECO:0000256" key="4">
    <source>
        <dbReference type="ARBA" id="ARBA00023328"/>
    </source>
</evidence>
<keyword evidence="2" id="KW-0158">Chromosome</keyword>
<dbReference type="Pfam" id="PF08311">
    <property type="entry name" value="Mad3_BUB1_I"/>
    <property type="match status" value="1"/>
</dbReference>
<dbReference type="PROSITE" id="PS51489">
    <property type="entry name" value="BUB1_N"/>
    <property type="match status" value="1"/>
</dbReference>
<dbReference type="SMART" id="SM00220">
    <property type="entry name" value="S_TKc"/>
    <property type="match status" value="1"/>
</dbReference>
<evidence type="ECO:0000256" key="2">
    <source>
        <dbReference type="ARBA" id="ARBA00022454"/>
    </source>
</evidence>
<dbReference type="EMBL" id="AZGY01000010">
    <property type="protein sequence ID" value="KZZ94842.1"/>
    <property type="molecule type" value="Genomic_DNA"/>
</dbReference>
<evidence type="ECO:0000256" key="1">
    <source>
        <dbReference type="ARBA" id="ARBA00004629"/>
    </source>
</evidence>
<keyword evidence="4" id="KW-0137">Centromere</keyword>
<evidence type="ECO:0000259" key="7">
    <source>
        <dbReference type="PROSITE" id="PS51489"/>
    </source>
</evidence>
<evidence type="ECO:0000313" key="8">
    <source>
        <dbReference type="EMBL" id="KZZ94842.1"/>
    </source>
</evidence>
<dbReference type="PROSITE" id="PS00108">
    <property type="entry name" value="PROTEIN_KINASE_ST"/>
    <property type="match status" value="1"/>
</dbReference>
<organism evidence="8 9">
    <name type="scientific">Moelleriella libera RCEF 2490</name>
    <dbReference type="NCBI Taxonomy" id="1081109"/>
    <lineage>
        <taxon>Eukaryota</taxon>
        <taxon>Fungi</taxon>
        <taxon>Dikarya</taxon>
        <taxon>Ascomycota</taxon>
        <taxon>Pezizomycotina</taxon>
        <taxon>Sordariomycetes</taxon>
        <taxon>Hypocreomycetidae</taxon>
        <taxon>Hypocreales</taxon>
        <taxon>Clavicipitaceae</taxon>
        <taxon>Moelleriella</taxon>
    </lineage>
</organism>
<dbReference type="GO" id="GO:0000776">
    <property type="term" value="C:kinetochore"/>
    <property type="evidence" value="ECO:0007669"/>
    <property type="project" value="UniProtKB-KW"/>
</dbReference>
<keyword evidence="3" id="KW-0995">Kinetochore</keyword>
<dbReference type="GO" id="GO:0007094">
    <property type="term" value="P:mitotic spindle assembly checkpoint signaling"/>
    <property type="evidence" value="ECO:0007669"/>
    <property type="project" value="InterPro"/>
</dbReference>
<feature type="domain" description="BUB1 N-terminal" evidence="7">
    <location>
        <begin position="63"/>
        <end position="229"/>
    </location>
</feature>
<evidence type="ECO:0000256" key="5">
    <source>
        <dbReference type="SAM" id="MobiDB-lite"/>
    </source>
</evidence>
<reference evidence="8 9" key="1">
    <citation type="journal article" date="2016" name="Genome Biol. Evol.">
        <title>Divergent and convergent evolution of fungal pathogenicity.</title>
        <authorList>
            <person name="Shang Y."/>
            <person name="Xiao G."/>
            <person name="Zheng P."/>
            <person name="Cen K."/>
            <person name="Zhan S."/>
            <person name="Wang C."/>
        </authorList>
    </citation>
    <scope>NUCLEOTIDE SEQUENCE [LARGE SCALE GENOMIC DNA]</scope>
    <source>
        <strain evidence="8 9">RCEF 2490</strain>
    </source>
</reference>
<name>A0A162IIR0_9HYPO</name>
<dbReference type="STRING" id="1081109.A0A162IIR0"/>